<feature type="non-terminal residue" evidence="3">
    <location>
        <position position="1"/>
    </location>
</feature>
<dbReference type="SMART" id="SM00248">
    <property type="entry name" value="ANK"/>
    <property type="match status" value="5"/>
</dbReference>
<feature type="repeat" description="ANK" evidence="1">
    <location>
        <begin position="68"/>
        <end position="100"/>
    </location>
</feature>
<organism evidence="3 4">
    <name type="scientific">Atractosteus spatula</name>
    <name type="common">Alligator gar</name>
    <name type="synonym">Lepisosteus spatula</name>
    <dbReference type="NCBI Taxonomy" id="7917"/>
    <lineage>
        <taxon>Eukaryota</taxon>
        <taxon>Metazoa</taxon>
        <taxon>Chordata</taxon>
        <taxon>Craniata</taxon>
        <taxon>Vertebrata</taxon>
        <taxon>Euteleostomi</taxon>
        <taxon>Actinopterygii</taxon>
        <taxon>Neopterygii</taxon>
        <taxon>Holostei</taxon>
        <taxon>Semionotiformes</taxon>
        <taxon>Lepisosteidae</taxon>
        <taxon>Atractosteus</taxon>
    </lineage>
</organism>
<dbReference type="EMBL" id="JAAWVO010050897">
    <property type="protein sequence ID" value="MBN3320111.1"/>
    <property type="molecule type" value="Genomic_DNA"/>
</dbReference>
<feature type="non-terminal residue" evidence="3">
    <location>
        <position position="553"/>
    </location>
</feature>
<dbReference type="PROSITE" id="PS50297">
    <property type="entry name" value="ANK_REP_REGION"/>
    <property type="match status" value="4"/>
</dbReference>
<evidence type="ECO:0000313" key="4">
    <source>
        <dbReference type="Proteomes" id="UP000736164"/>
    </source>
</evidence>
<feature type="region of interest" description="Disordered" evidence="2">
    <location>
        <begin position="295"/>
        <end position="317"/>
    </location>
</feature>
<dbReference type="PANTHER" id="PTHR24184:SF6">
    <property type="entry name" value="ANKYRIN REPEAT AND SAM DOMAIN-CONTAINING PROTEIN 3"/>
    <property type="match status" value="1"/>
</dbReference>
<feature type="region of interest" description="Disordered" evidence="2">
    <location>
        <begin position="233"/>
        <end position="266"/>
    </location>
</feature>
<feature type="repeat" description="ANK" evidence="1">
    <location>
        <begin position="168"/>
        <end position="200"/>
    </location>
</feature>
<feature type="compositionally biased region" description="Polar residues" evidence="2">
    <location>
        <begin position="307"/>
        <end position="317"/>
    </location>
</feature>
<feature type="compositionally biased region" description="Basic residues" evidence="2">
    <location>
        <begin position="249"/>
        <end position="258"/>
    </location>
</feature>
<proteinExistence type="predicted"/>
<dbReference type="SUPFAM" id="SSF48403">
    <property type="entry name" value="Ankyrin repeat"/>
    <property type="match status" value="1"/>
</dbReference>
<dbReference type="GO" id="GO:0005929">
    <property type="term" value="C:cilium"/>
    <property type="evidence" value="ECO:0007669"/>
    <property type="project" value="TreeGrafter"/>
</dbReference>
<name>A0A8J7TEN1_ATRSP</name>
<evidence type="ECO:0000256" key="1">
    <source>
        <dbReference type="PROSITE-ProRule" id="PRU00023"/>
    </source>
</evidence>
<reference evidence="3" key="1">
    <citation type="journal article" date="2021" name="Cell">
        <title>Tracing the genetic footprints of vertebrate landing in non-teleost ray-finned fishes.</title>
        <authorList>
            <person name="Bi X."/>
            <person name="Wang K."/>
            <person name="Yang L."/>
            <person name="Pan H."/>
            <person name="Jiang H."/>
            <person name="Wei Q."/>
            <person name="Fang M."/>
            <person name="Yu H."/>
            <person name="Zhu C."/>
            <person name="Cai Y."/>
            <person name="He Y."/>
            <person name="Gan X."/>
            <person name="Zeng H."/>
            <person name="Yu D."/>
            <person name="Zhu Y."/>
            <person name="Jiang H."/>
            <person name="Qiu Q."/>
            <person name="Yang H."/>
            <person name="Zhang Y.E."/>
            <person name="Wang W."/>
            <person name="Zhu M."/>
            <person name="He S."/>
            <person name="Zhang G."/>
        </authorList>
    </citation>
    <scope>NUCLEOTIDE SEQUENCE</scope>
    <source>
        <strain evidence="3">Allg_001</strain>
    </source>
</reference>
<feature type="compositionally biased region" description="Basic and acidic residues" evidence="2">
    <location>
        <begin position="295"/>
        <end position="306"/>
    </location>
</feature>
<evidence type="ECO:0000256" key="2">
    <source>
        <dbReference type="SAM" id="MobiDB-lite"/>
    </source>
</evidence>
<dbReference type="InterPro" id="IPR002110">
    <property type="entry name" value="Ankyrin_rpt"/>
</dbReference>
<feature type="repeat" description="ANK" evidence="1">
    <location>
        <begin position="101"/>
        <end position="133"/>
    </location>
</feature>
<feature type="compositionally biased region" description="Polar residues" evidence="2">
    <location>
        <begin position="472"/>
        <end position="484"/>
    </location>
</feature>
<gene>
    <name evidence="3" type="primary">Anks3_0</name>
    <name evidence="3" type="ORF">GTO95_0013417</name>
</gene>
<dbReference type="Pfam" id="PF12796">
    <property type="entry name" value="Ank_2"/>
    <property type="match status" value="1"/>
</dbReference>
<keyword evidence="1" id="KW-0040">ANK repeat</keyword>
<protein>
    <submittedName>
        <fullName evidence="3">ANKS3 protein</fullName>
    </submittedName>
</protein>
<evidence type="ECO:0000313" key="3">
    <source>
        <dbReference type="EMBL" id="MBN3320111.1"/>
    </source>
</evidence>
<dbReference type="Pfam" id="PF13637">
    <property type="entry name" value="Ank_4"/>
    <property type="match status" value="1"/>
</dbReference>
<accession>A0A8J7TEN1</accession>
<dbReference type="PROSITE" id="PS50088">
    <property type="entry name" value="ANK_REPEAT"/>
    <property type="match status" value="4"/>
</dbReference>
<dbReference type="Gene3D" id="1.25.40.20">
    <property type="entry name" value="Ankyrin repeat-containing domain"/>
    <property type="match status" value="2"/>
</dbReference>
<dbReference type="PANTHER" id="PTHR24184">
    <property type="entry name" value="SI:CH211-189E2.2"/>
    <property type="match status" value="1"/>
</dbReference>
<dbReference type="InterPro" id="IPR036770">
    <property type="entry name" value="Ankyrin_rpt-contain_sf"/>
</dbReference>
<feature type="region of interest" description="Disordered" evidence="2">
    <location>
        <begin position="417"/>
        <end position="489"/>
    </location>
</feature>
<comment type="caution">
    <text evidence="3">The sequence shown here is derived from an EMBL/GenBank/DDBJ whole genome shotgun (WGS) entry which is preliminary data.</text>
</comment>
<dbReference type="Proteomes" id="UP000736164">
    <property type="component" value="Unassembled WGS sequence"/>
</dbReference>
<keyword evidence="4" id="KW-1185">Reference proteome</keyword>
<dbReference type="AlphaFoldDB" id="A0A8J7TEN1"/>
<sequence>MSELSDEASESEQLGASLSVWLGAAPLVHPEELDVPLDLHTACSIGQYDVVAECIGRREVDLNGKNLGGWTPLMYAAYIGHDNIANLLLEAGVRVNATTAKGQTPLMLAASCGNESIAYFLLQQGAEVEQKDRRGWTALFHCTSTGHQQMVKFLLDNNANANVREPISGFTPLMEAAASGHEIIVQYLLEHGVKVDERNAKGETARALAMLYGHTKIASLIDMHLVAMRPKPGHFEDLSSSEDSDSAPRRPRPSRSKVKGPSIHDGPQAIAKFRVPSRRCEPTAALPGYVTFHNEGEQSDGLRNRDVTSPINELDVQSNSSRGRTAWSVFLSAGNGSTACPLWAAWSTRVLFLWSLRLASLDTQVYLCPVSVSRLWSLMLSSRTPRSTCDWRLLSGSAPRSETQVCVVSADESPFFDNDMPTMRSSGSSSEGIPGLLGLSRDGSLESNEDSDRAKKSSSRRLSKGHDKNKSRNSSSESPRTAGTGNCGPGVPASQAPAYTGPKACVVCSDSGFDSVYAPMPGLRPGFNLMASRRLQTELPDWQAGGPSHFNGR</sequence>
<feature type="repeat" description="ANK" evidence="1">
    <location>
        <begin position="134"/>
        <end position="166"/>
    </location>
</feature>